<dbReference type="InterPro" id="IPR036388">
    <property type="entry name" value="WH-like_DNA-bd_sf"/>
</dbReference>
<dbReference type="GO" id="GO:0006351">
    <property type="term" value="P:DNA-templated transcription"/>
    <property type="evidence" value="ECO:0007669"/>
    <property type="project" value="TreeGrafter"/>
</dbReference>
<dbReference type="SUPFAM" id="SSF53850">
    <property type="entry name" value="Periplasmic binding protein-like II"/>
    <property type="match status" value="1"/>
</dbReference>
<keyword evidence="2" id="KW-0805">Transcription regulation</keyword>
<comment type="similarity">
    <text evidence="1">Belongs to the LysR transcriptional regulatory family.</text>
</comment>
<evidence type="ECO:0000259" key="5">
    <source>
        <dbReference type="PROSITE" id="PS50931"/>
    </source>
</evidence>
<dbReference type="InterPro" id="IPR058163">
    <property type="entry name" value="LysR-type_TF_proteobact-type"/>
</dbReference>
<dbReference type="GO" id="GO:0043565">
    <property type="term" value="F:sequence-specific DNA binding"/>
    <property type="evidence" value="ECO:0007669"/>
    <property type="project" value="TreeGrafter"/>
</dbReference>
<evidence type="ECO:0000256" key="2">
    <source>
        <dbReference type="ARBA" id="ARBA00023015"/>
    </source>
</evidence>
<dbReference type="PANTHER" id="PTHR30537">
    <property type="entry name" value="HTH-TYPE TRANSCRIPTIONAL REGULATOR"/>
    <property type="match status" value="1"/>
</dbReference>
<dbReference type="InterPro" id="IPR036390">
    <property type="entry name" value="WH_DNA-bd_sf"/>
</dbReference>
<dbReference type="Pfam" id="PF00126">
    <property type="entry name" value="HTH_1"/>
    <property type="match status" value="1"/>
</dbReference>
<dbReference type="InterPro" id="IPR000847">
    <property type="entry name" value="LysR_HTH_N"/>
</dbReference>
<dbReference type="InterPro" id="IPR005119">
    <property type="entry name" value="LysR_subst-bd"/>
</dbReference>
<dbReference type="CDD" id="cd08432">
    <property type="entry name" value="PBP2_GcdR_TrpI_HvrB_AmpR_like"/>
    <property type="match status" value="1"/>
</dbReference>
<dbReference type="EMBL" id="CP043311">
    <property type="protein sequence ID" value="QEY60537.1"/>
    <property type="molecule type" value="Genomic_DNA"/>
</dbReference>
<dbReference type="KEGG" id="plal:FXN65_00210"/>
<dbReference type="NCBIfam" id="TIGR03418">
    <property type="entry name" value="chol_sulf_TF"/>
    <property type="match status" value="1"/>
</dbReference>
<accession>A0A5J6QDE6</accession>
<dbReference type="Pfam" id="PF03466">
    <property type="entry name" value="LysR_substrate"/>
    <property type="match status" value="1"/>
</dbReference>
<proteinExistence type="inferred from homology"/>
<name>A0A5J6QDE6_9GAMM</name>
<evidence type="ECO:0000313" key="6">
    <source>
        <dbReference type="EMBL" id="QEY60537.1"/>
    </source>
</evidence>
<dbReference type="RefSeq" id="WP_151131092.1">
    <property type="nucleotide sequence ID" value="NZ_CP043311.1"/>
</dbReference>
<keyword evidence="4" id="KW-0804">Transcription</keyword>
<evidence type="ECO:0000256" key="4">
    <source>
        <dbReference type="ARBA" id="ARBA00023163"/>
    </source>
</evidence>
<dbReference type="Gene3D" id="3.40.190.10">
    <property type="entry name" value="Periplasmic binding protein-like II"/>
    <property type="match status" value="2"/>
</dbReference>
<evidence type="ECO:0000256" key="3">
    <source>
        <dbReference type="ARBA" id="ARBA00023125"/>
    </source>
</evidence>
<dbReference type="Gene3D" id="1.10.10.10">
    <property type="entry name" value="Winged helix-like DNA-binding domain superfamily/Winged helix DNA-binding domain"/>
    <property type="match status" value="1"/>
</dbReference>
<keyword evidence="3" id="KW-0238">DNA-binding</keyword>
<dbReference type="FunFam" id="1.10.10.10:FF:000001">
    <property type="entry name" value="LysR family transcriptional regulator"/>
    <property type="match status" value="1"/>
</dbReference>
<protein>
    <submittedName>
        <fullName evidence="6">LysR family transcriptional regulator</fullName>
    </submittedName>
</protein>
<evidence type="ECO:0000313" key="7">
    <source>
        <dbReference type="Proteomes" id="UP000327179"/>
    </source>
</evidence>
<reference evidence="6 7" key="1">
    <citation type="submission" date="2019-08" db="EMBL/GenBank/DDBJ databases">
        <title>Whole-genome Sequencing of e-waste polymer degrading bacterium Pseudomonas sp. strain PE08.</title>
        <authorList>
            <person name="Kirdat K."/>
            <person name="Debbarma P."/>
            <person name="Narawade N."/>
            <person name="Suyal D."/>
            <person name="Thorat V."/>
            <person name="Shouche Y."/>
            <person name="Goel R."/>
            <person name="Yadav A."/>
        </authorList>
    </citation>
    <scope>NUCLEOTIDE SEQUENCE [LARGE SCALE GENOMIC DNA]</scope>
    <source>
        <strain evidence="6 7">PE08</strain>
    </source>
</reference>
<evidence type="ECO:0000256" key="1">
    <source>
        <dbReference type="ARBA" id="ARBA00009437"/>
    </source>
</evidence>
<dbReference type="GO" id="GO:0003700">
    <property type="term" value="F:DNA-binding transcription factor activity"/>
    <property type="evidence" value="ECO:0007669"/>
    <property type="project" value="InterPro"/>
</dbReference>
<dbReference type="AlphaFoldDB" id="A0A5J6QDE6"/>
<dbReference type="SUPFAM" id="SSF46785">
    <property type="entry name" value="Winged helix' DNA-binding domain"/>
    <property type="match status" value="1"/>
</dbReference>
<dbReference type="InterPro" id="IPR017786">
    <property type="entry name" value="TF_choline_sulphate-util"/>
</dbReference>
<keyword evidence="7" id="KW-1185">Reference proteome</keyword>
<dbReference type="PANTHER" id="PTHR30537:SF26">
    <property type="entry name" value="GLYCINE CLEAVAGE SYSTEM TRANSCRIPTIONAL ACTIVATOR"/>
    <property type="match status" value="1"/>
</dbReference>
<dbReference type="PRINTS" id="PR00039">
    <property type="entry name" value="HTHLYSR"/>
</dbReference>
<gene>
    <name evidence="6" type="ORF">FXN65_00210</name>
</gene>
<organism evidence="6 7">
    <name type="scientific">Metapseudomonas lalkuanensis</name>
    <dbReference type="NCBI Taxonomy" id="2604832"/>
    <lineage>
        <taxon>Bacteria</taxon>
        <taxon>Pseudomonadati</taxon>
        <taxon>Pseudomonadota</taxon>
        <taxon>Gammaproteobacteria</taxon>
        <taxon>Pseudomonadales</taxon>
        <taxon>Pseudomonadaceae</taxon>
        <taxon>Metapseudomonas</taxon>
    </lineage>
</organism>
<dbReference type="Proteomes" id="UP000327179">
    <property type="component" value="Chromosome"/>
</dbReference>
<sequence length="317" mass="35789">MAELQPELSLDLLRVFESAARHLSFTAAAVELGTTQPAVSQQIQRLEKRLATRLFDRVYRGIELTDAGRLLFLHVQEGLQAISAGLEAIGSRPQHEVLQVATDFAFAAYWLMPRLHRFHEANPEIDVSIVTSDRTMNMLRSEVDIAIAFGDGRFKHGEALLLFREEVFPIASPRLLAGRDKPLPVTALTELPLLHLKPEVRTRWFDWGALFRELGIAQPPGSGMLRFDNYTLLIQAAIAGQGVAIGWRYLVDDLLDQGLLVPVLETSVSSDFGYYLVQPERKRRARLMKCFVDWLQQELGDEARQAQLIRHREGIAI</sequence>
<dbReference type="PROSITE" id="PS50931">
    <property type="entry name" value="HTH_LYSR"/>
    <property type="match status" value="1"/>
</dbReference>
<feature type="domain" description="HTH lysR-type" evidence="5">
    <location>
        <begin position="8"/>
        <end position="65"/>
    </location>
</feature>